<dbReference type="SUPFAM" id="SSF48452">
    <property type="entry name" value="TPR-like"/>
    <property type="match status" value="2"/>
</dbReference>
<dbReference type="GO" id="GO:0003676">
    <property type="term" value="F:nucleic acid binding"/>
    <property type="evidence" value="ECO:0007669"/>
    <property type="project" value="InterPro"/>
</dbReference>
<evidence type="ECO:0000313" key="2">
    <source>
        <dbReference type="EMBL" id="GHO49635.1"/>
    </source>
</evidence>
<dbReference type="RefSeq" id="WP_220198750.1">
    <property type="nucleotide sequence ID" value="NZ_BNJF01000006.1"/>
</dbReference>
<dbReference type="SUPFAM" id="SSF50249">
    <property type="entry name" value="Nucleic acid-binding proteins"/>
    <property type="match status" value="1"/>
</dbReference>
<dbReference type="EMBL" id="BNJF01000006">
    <property type="protein sequence ID" value="GHO49635.1"/>
    <property type="molecule type" value="Genomic_DNA"/>
</dbReference>
<dbReference type="Gene3D" id="2.40.50.140">
    <property type="entry name" value="Nucleic acid-binding proteins"/>
    <property type="match status" value="1"/>
</dbReference>
<dbReference type="AlphaFoldDB" id="A0A8J3IA86"/>
<dbReference type="InterPro" id="IPR002059">
    <property type="entry name" value="CSP_DNA-bd"/>
</dbReference>
<sequence>MPEYNNELDQQAKAYFSQGDFVQAASLYKQLYDQSPNTAFYANHYIRSLRKLNKSSVAVEFGRLLSKKVLDNAYVHTSLGWAIYDTYFKKHSQNNQEENTETIPSSPNEVDFAHLQKRAAYILSHKEVDNLLRKKIVFALCAQAKHRQKWQIMYNFASQLDPEKLSTQEEDFNGRKSRSEHQRWLEAMTRSLLELEQYEECQTFTQKGCELYPKEKLFPWWEAIRKQKQGKIEEALTDLLRINTRFAEEWYIQRDIAQIYELTQRLEEAWLWYCKAAALPGDKIMRYKMLISMAQYLEHHDRLQEAYEHLNLAYFYCLQEQWEAAANNLKGQIDHFVQQHSFHLTQLEIEPKDYATLEHKCLRLWQSTISASRPQRVGTIKMFNQEKGFGFIQAEDGDTHFQVRNFQRRVTPQVGMRVQFEIESSYDRSKQRESTKAVNIKPIR</sequence>
<evidence type="ECO:0000313" key="3">
    <source>
        <dbReference type="Proteomes" id="UP000612362"/>
    </source>
</evidence>
<evidence type="ECO:0000259" key="1">
    <source>
        <dbReference type="PROSITE" id="PS51857"/>
    </source>
</evidence>
<gene>
    <name evidence="2" type="ORF">KSX_77980</name>
</gene>
<dbReference type="Proteomes" id="UP000612362">
    <property type="component" value="Unassembled WGS sequence"/>
</dbReference>
<organism evidence="2 3">
    <name type="scientific">Ktedonospora formicarum</name>
    <dbReference type="NCBI Taxonomy" id="2778364"/>
    <lineage>
        <taxon>Bacteria</taxon>
        <taxon>Bacillati</taxon>
        <taxon>Chloroflexota</taxon>
        <taxon>Ktedonobacteria</taxon>
        <taxon>Ktedonobacterales</taxon>
        <taxon>Ktedonobacteraceae</taxon>
        <taxon>Ktedonospora</taxon>
    </lineage>
</organism>
<comment type="caution">
    <text evidence="2">The sequence shown here is derived from an EMBL/GenBank/DDBJ whole genome shotgun (WGS) entry which is preliminary data.</text>
</comment>
<dbReference type="InterPro" id="IPR012340">
    <property type="entry name" value="NA-bd_OB-fold"/>
</dbReference>
<dbReference type="PROSITE" id="PS51857">
    <property type="entry name" value="CSD_2"/>
    <property type="match status" value="1"/>
</dbReference>
<name>A0A8J3IA86_9CHLR</name>
<dbReference type="CDD" id="cd04458">
    <property type="entry name" value="CSP_CDS"/>
    <property type="match status" value="1"/>
</dbReference>
<protein>
    <recommendedName>
        <fullName evidence="1">CSD domain-containing protein</fullName>
    </recommendedName>
</protein>
<feature type="domain" description="CSD" evidence="1">
    <location>
        <begin position="375"/>
        <end position="442"/>
    </location>
</feature>
<reference evidence="2" key="1">
    <citation type="submission" date="2020-10" db="EMBL/GenBank/DDBJ databases">
        <title>Taxonomic study of unclassified bacteria belonging to the class Ktedonobacteria.</title>
        <authorList>
            <person name="Yabe S."/>
            <person name="Wang C.M."/>
            <person name="Zheng Y."/>
            <person name="Sakai Y."/>
            <person name="Cavaletti L."/>
            <person name="Monciardini P."/>
            <person name="Donadio S."/>
        </authorList>
    </citation>
    <scope>NUCLEOTIDE SEQUENCE</scope>
    <source>
        <strain evidence="2">SOSP1-1</strain>
    </source>
</reference>
<proteinExistence type="predicted"/>
<dbReference type="InterPro" id="IPR011990">
    <property type="entry name" value="TPR-like_helical_dom_sf"/>
</dbReference>
<dbReference type="SMART" id="SM00357">
    <property type="entry name" value="CSP"/>
    <property type="match status" value="1"/>
</dbReference>
<accession>A0A8J3IA86</accession>
<dbReference type="InterPro" id="IPR011129">
    <property type="entry name" value="CSD"/>
</dbReference>
<keyword evidence="3" id="KW-1185">Reference proteome</keyword>
<dbReference type="Gene3D" id="1.25.40.10">
    <property type="entry name" value="Tetratricopeptide repeat domain"/>
    <property type="match status" value="2"/>
</dbReference>
<dbReference type="Pfam" id="PF00313">
    <property type="entry name" value="CSD"/>
    <property type="match status" value="1"/>
</dbReference>